<dbReference type="SUPFAM" id="SSF52402">
    <property type="entry name" value="Adenine nucleotide alpha hydrolases-like"/>
    <property type="match status" value="1"/>
</dbReference>
<dbReference type="InterPro" id="IPR001962">
    <property type="entry name" value="Asn_synthase"/>
</dbReference>
<evidence type="ECO:0000256" key="4">
    <source>
        <dbReference type="ARBA" id="ARBA00022741"/>
    </source>
</evidence>
<dbReference type="Pfam" id="PF13537">
    <property type="entry name" value="GATase_7"/>
    <property type="match status" value="1"/>
</dbReference>
<evidence type="ECO:0000256" key="5">
    <source>
        <dbReference type="ARBA" id="ARBA00022840"/>
    </source>
</evidence>
<dbReference type="InterPro" id="IPR051786">
    <property type="entry name" value="ASN_synthetase/amidase"/>
</dbReference>
<dbReference type="OrthoDB" id="9763290at2"/>
<dbReference type="InterPro" id="IPR006426">
    <property type="entry name" value="Asn_synth_AEB"/>
</dbReference>
<evidence type="ECO:0000313" key="11">
    <source>
        <dbReference type="Proteomes" id="UP000289784"/>
    </source>
</evidence>
<dbReference type="Pfam" id="PF00733">
    <property type="entry name" value="Asn_synthase"/>
    <property type="match status" value="1"/>
</dbReference>
<reference evidence="10 11" key="1">
    <citation type="submission" date="2019-01" db="EMBL/GenBank/DDBJ databases">
        <title>Pseudoxanthomonas composti sp. nov., isolated from compost.</title>
        <authorList>
            <person name="Yang G."/>
        </authorList>
    </citation>
    <scope>NUCLEOTIDE SEQUENCE [LARGE SCALE GENOMIC DNA]</scope>
    <source>
        <strain evidence="10 11">GSS15</strain>
    </source>
</reference>
<dbReference type="PIRSF" id="PIRSF001589">
    <property type="entry name" value="Asn_synthetase_glu-h"/>
    <property type="match status" value="1"/>
</dbReference>
<feature type="domain" description="Asparagine synthetase" evidence="8">
    <location>
        <begin position="204"/>
        <end position="586"/>
    </location>
</feature>
<feature type="domain" description="Glutamine amidotransferase type-2" evidence="9">
    <location>
        <begin position="75"/>
        <end position="130"/>
    </location>
</feature>
<evidence type="ECO:0000256" key="2">
    <source>
        <dbReference type="ARBA" id="ARBA00005752"/>
    </source>
</evidence>
<dbReference type="Gene3D" id="3.60.20.10">
    <property type="entry name" value="Glutamine Phosphoribosylpyrophosphate, subunit 1, domain 1"/>
    <property type="match status" value="1"/>
</dbReference>
<dbReference type="InterPro" id="IPR014729">
    <property type="entry name" value="Rossmann-like_a/b/a_fold"/>
</dbReference>
<keyword evidence="4" id="KW-0547">Nucleotide-binding</keyword>
<dbReference type="InterPro" id="IPR017932">
    <property type="entry name" value="GATase_2_dom"/>
</dbReference>
<comment type="caution">
    <text evidence="10">The sequence shown here is derived from an EMBL/GenBank/DDBJ whole genome shotgun (WGS) entry which is preliminary data.</text>
</comment>
<dbReference type="RefSeq" id="WP_129472348.1">
    <property type="nucleotide sequence ID" value="NZ_SAWZ01000011.1"/>
</dbReference>
<dbReference type="EMBL" id="SAWZ01000011">
    <property type="protein sequence ID" value="RXR00886.1"/>
    <property type="molecule type" value="Genomic_DNA"/>
</dbReference>
<comment type="catalytic activity">
    <reaction evidence="6">
        <text>L-aspartate + L-glutamine + ATP + H2O = L-asparagine + L-glutamate + AMP + diphosphate + H(+)</text>
        <dbReference type="Rhea" id="RHEA:12228"/>
        <dbReference type="ChEBI" id="CHEBI:15377"/>
        <dbReference type="ChEBI" id="CHEBI:15378"/>
        <dbReference type="ChEBI" id="CHEBI:29985"/>
        <dbReference type="ChEBI" id="CHEBI:29991"/>
        <dbReference type="ChEBI" id="CHEBI:30616"/>
        <dbReference type="ChEBI" id="CHEBI:33019"/>
        <dbReference type="ChEBI" id="CHEBI:58048"/>
        <dbReference type="ChEBI" id="CHEBI:58359"/>
        <dbReference type="ChEBI" id="CHEBI:456215"/>
        <dbReference type="EC" id="6.3.5.4"/>
    </reaction>
</comment>
<dbReference type="GO" id="GO:0004066">
    <property type="term" value="F:asparagine synthase (glutamine-hydrolyzing) activity"/>
    <property type="evidence" value="ECO:0007669"/>
    <property type="project" value="UniProtKB-EC"/>
</dbReference>
<dbReference type="CDD" id="cd01991">
    <property type="entry name" value="Asn_synthase_B_C"/>
    <property type="match status" value="1"/>
</dbReference>
<dbReference type="GO" id="GO:0005524">
    <property type="term" value="F:ATP binding"/>
    <property type="evidence" value="ECO:0007669"/>
    <property type="project" value="UniProtKB-KW"/>
</dbReference>
<proteinExistence type="inferred from homology"/>
<evidence type="ECO:0000256" key="6">
    <source>
        <dbReference type="ARBA" id="ARBA00048741"/>
    </source>
</evidence>
<evidence type="ECO:0000256" key="7">
    <source>
        <dbReference type="PIRSR" id="PIRSR001589-3"/>
    </source>
</evidence>
<evidence type="ECO:0000259" key="9">
    <source>
        <dbReference type="Pfam" id="PF13537"/>
    </source>
</evidence>
<name>A0A4Q1JTK9_9GAMM</name>
<dbReference type="SUPFAM" id="SSF56235">
    <property type="entry name" value="N-terminal nucleophile aminohydrolases (Ntn hydrolases)"/>
    <property type="match status" value="1"/>
</dbReference>
<dbReference type="GO" id="GO:0006529">
    <property type="term" value="P:asparagine biosynthetic process"/>
    <property type="evidence" value="ECO:0007669"/>
    <property type="project" value="InterPro"/>
</dbReference>
<dbReference type="EC" id="6.3.5.4" evidence="3"/>
<evidence type="ECO:0000259" key="8">
    <source>
        <dbReference type="Pfam" id="PF00733"/>
    </source>
</evidence>
<keyword evidence="5" id="KW-0067">ATP-binding</keyword>
<gene>
    <name evidence="10" type="ORF">EPA99_16510</name>
</gene>
<comment type="similarity">
    <text evidence="2">Belongs to the asparagine synthetase family.</text>
</comment>
<dbReference type="InterPro" id="IPR029055">
    <property type="entry name" value="Ntn_hydrolases_N"/>
</dbReference>
<dbReference type="AlphaFoldDB" id="A0A4Q1JTK9"/>
<evidence type="ECO:0000313" key="10">
    <source>
        <dbReference type="EMBL" id="RXR00886.1"/>
    </source>
</evidence>
<organism evidence="10 11">
    <name type="scientific">Pseudoxanthomonas composti</name>
    <dbReference type="NCBI Taxonomy" id="2137479"/>
    <lineage>
        <taxon>Bacteria</taxon>
        <taxon>Pseudomonadati</taxon>
        <taxon>Pseudomonadota</taxon>
        <taxon>Gammaproteobacteria</taxon>
        <taxon>Lysobacterales</taxon>
        <taxon>Lysobacteraceae</taxon>
        <taxon>Pseudoxanthomonas</taxon>
    </lineage>
</organism>
<dbReference type="Proteomes" id="UP000289784">
    <property type="component" value="Unassembled WGS sequence"/>
</dbReference>
<evidence type="ECO:0000256" key="1">
    <source>
        <dbReference type="ARBA" id="ARBA00005187"/>
    </source>
</evidence>
<dbReference type="Gene3D" id="3.40.50.620">
    <property type="entry name" value="HUPs"/>
    <property type="match status" value="1"/>
</dbReference>
<dbReference type="PANTHER" id="PTHR43284:SF1">
    <property type="entry name" value="ASPARAGINE SYNTHETASE"/>
    <property type="match status" value="1"/>
</dbReference>
<keyword evidence="11" id="KW-1185">Reference proteome</keyword>
<comment type="pathway">
    <text evidence="1">Amino-acid biosynthesis; L-asparagine biosynthesis; L-asparagine from L-aspartate (L-Gln route): step 1/1.</text>
</comment>
<dbReference type="GO" id="GO:0005829">
    <property type="term" value="C:cytosol"/>
    <property type="evidence" value="ECO:0007669"/>
    <property type="project" value="TreeGrafter"/>
</dbReference>
<sequence length="596" mass="65612">MTVAVTGDFIVAYGPRAQAWLDGLEGFQPLAGPAPGTIAAVRGDVHRGQTAAGTRWVALADLIEGQLEDGAQPAIEAVASQWRGRFAQVAWGGAAEEAFLATTDHFGSLPLYWYARDGHFAIATDLRLLLDAPGVRRQPDLQAVYHYLNFACIPAPLTICADIRRVMPGTRLQLSLQGAHADRYYLPEYPADLHGGDHALAKALRERMIDSVRAHRPDKDMTWGCFLSGGTDSSSITSILASDGQVKTCSIGFEEAGYDELEFARIASRACGAEPYTERVDRDRALDMLDTVIQAYDQPFGNASAVPTLACAQLGQQLGMTVMLGGDGGDEIFGGNERYAKDKLMERFYRLPAPLKALGVAIGNAVGGGSNWTLNRVRNYTRRGAMPNPDRFYQDDAFASEYYEALLTPAFRAQVDRDASLDYMRQTYAEGGPVDPLNQIMRLDLAMAIAQNDLVKVHRACRHHGVAARFPYLDKALVAFCGRLPADAKLRGTQKRWLFKQAMVGILPTDILKKPKQGFGLPIAVWMKEPGPMQTRVRQVLLDERTQARGWIEPAFVSRLVEMHMAGGADHSAALWQLLVLELWMRKYFDARSAVH</sequence>
<dbReference type="PANTHER" id="PTHR43284">
    <property type="entry name" value="ASPARAGINE SYNTHETASE (GLUTAMINE-HYDROLYZING)"/>
    <property type="match status" value="1"/>
</dbReference>
<feature type="site" description="Important for beta-aspartyl-AMP intermediate formation" evidence="7">
    <location>
        <position position="327"/>
    </location>
</feature>
<protein>
    <recommendedName>
        <fullName evidence="3">asparagine synthase (glutamine-hydrolyzing)</fullName>
        <ecNumber evidence="3">6.3.5.4</ecNumber>
    </recommendedName>
</protein>
<evidence type="ECO:0000256" key="3">
    <source>
        <dbReference type="ARBA" id="ARBA00012737"/>
    </source>
</evidence>
<accession>A0A4Q1JTK9</accession>